<feature type="transmembrane region" description="Helical" evidence="2">
    <location>
        <begin position="153"/>
        <end position="177"/>
    </location>
</feature>
<sequence length="237" mass="25051">MTSTSVDVPLERRGRTDPGPAGDALARVSARFGIAFTVCQLGVMVAMSVFVLPKGGQPGEPPLLWGQHVLAAADLYRWGNYVFMVAGTLMLGFLGVVQLRLRRVDGTGVLATVATAAGALLALVWPFAAVLHDVALETADAGTDLRMLAGWDAIAPFSLAFSVLPRLFFIGAIVLGLRLGETAPWLQRTGLVLLPLSLLGSATLLAGSMFPALALSTLGYELWVGAVAWHWLRTSRG</sequence>
<evidence type="ECO:0000313" key="3">
    <source>
        <dbReference type="EMBL" id="MFC6005778.1"/>
    </source>
</evidence>
<evidence type="ECO:0008006" key="5">
    <source>
        <dbReference type="Google" id="ProtNLM"/>
    </source>
</evidence>
<keyword evidence="4" id="KW-1185">Reference proteome</keyword>
<name>A0ABW1JAE7_9ACTN</name>
<keyword evidence="2" id="KW-1133">Transmembrane helix</keyword>
<feature type="transmembrane region" description="Helical" evidence="2">
    <location>
        <begin position="109"/>
        <end position="128"/>
    </location>
</feature>
<protein>
    <recommendedName>
        <fullName evidence="5">DUF4386 family protein</fullName>
    </recommendedName>
</protein>
<evidence type="ECO:0000313" key="4">
    <source>
        <dbReference type="Proteomes" id="UP001596189"/>
    </source>
</evidence>
<dbReference type="Proteomes" id="UP001596189">
    <property type="component" value="Unassembled WGS sequence"/>
</dbReference>
<gene>
    <name evidence="3" type="ORF">ACFQDO_01440</name>
</gene>
<comment type="caution">
    <text evidence="3">The sequence shown here is derived from an EMBL/GenBank/DDBJ whole genome shotgun (WGS) entry which is preliminary data.</text>
</comment>
<feature type="transmembrane region" description="Helical" evidence="2">
    <location>
        <begin position="78"/>
        <end position="97"/>
    </location>
</feature>
<keyword evidence="2" id="KW-0472">Membrane</keyword>
<feature type="transmembrane region" description="Helical" evidence="2">
    <location>
        <begin position="32"/>
        <end position="52"/>
    </location>
</feature>
<keyword evidence="2" id="KW-0812">Transmembrane</keyword>
<dbReference type="RefSeq" id="WP_345716655.1">
    <property type="nucleotide sequence ID" value="NZ_BAABFP010000005.1"/>
</dbReference>
<reference evidence="4" key="1">
    <citation type="journal article" date="2019" name="Int. J. Syst. Evol. Microbiol.">
        <title>The Global Catalogue of Microorganisms (GCM) 10K type strain sequencing project: providing services to taxonomists for standard genome sequencing and annotation.</title>
        <authorList>
            <consortium name="The Broad Institute Genomics Platform"/>
            <consortium name="The Broad Institute Genome Sequencing Center for Infectious Disease"/>
            <person name="Wu L."/>
            <person name="Ma J."/>
        </authorList>
    </citation>
    <scope>NUCLEOTIDE SEQUENCE [LARGE SCALE GENOMIC DNA]</scope>
    <source>
        <strain evidence="4">KACC 14249</strain>
    </source>
</reference>
<evidence type="ECO:0000256" key="1">
    <source>
        <dbReference type="SAM" id="MobiDB-lite"/>
    </source>
</evidence>
<evidence type="ECO:0000256" key="2">
    <source>
        <dbReference type="SAM" id="Phobius"/>
    </source>
</evidence>
<proteinExistence type="predicted"/>
<feature type="transmembrane region" description="Helical" evidence="2">
    <location>
        <begin position="189"/>
        <end position="206"/>
    </location>
</feature>
<dbReference type="EMBL" id="JBHSRD010000002">
    <property type="protein sequence ID" value="MFC6005778.1"/>
    <property type="molecule type" value="Genomic_DNA"/>
</dbReference>
<accession>A0ABW1JAE7</accession>
<organism evidence="3 4">
    <name type="scientific">Angustibacter luteus</name>
    <dbReference type="NCBI Taxonomy" id="658456"/>
    <lineage>
        <taxon>Bacteria</taxon>
        <taxon>Bacillati</taxon>
        <taxon>Actinomycetota</taxon>
        <taxon>Actinomycetes</taxon>
        <taxon>Kineosporiales</taxon>
        <taxon>Kineosporiaceae</taxon>
    </lineage>
</organism>
<feature type="region of interest" description="Disordered" evidence="1">
    <location>
        <begin position="1"/>
        <end position="21"/>
    </location>
</feature>